<dbReference type="Proteomes" id="UP000032076">
    <property type="component" value="Unassembled WGS sequence"/>
</dbReference>
<proteinExistence type="predicted"/>
<organism evidence="1 2">
    <name type="scientific">Caldibacillus thermoamylovorans</name>
    <dbReference type="NCBI Taxonomy" id="35841"/>
    <lineage>
        <taxon>Bacteria</taxon>
        <taxon>Bacillati</taxon>
        <taxon>Bacillota</taxon>
        <taxon>Bacilli</taxon>
        <taxon>Bacillales</taxon>
        <taxon>Bacillaceae</taxon>
        <taxon>Caldibacillus</taxon>
    </lineage>
</organism>
<dbReference type="RefSeq" id="WP_152641416.1">
    <property type="nucleotide sequence ID" value="NZ_JXLT01000013.1"/>
</dbReference>
<protein>
    <submittedName>
        <fullName evidence="1">Uncharacterized protein</fullName>
    </submittedName>
</protein>
<dbReference type="EMBL" id="JXLU01000096">
    <property type="protein sequence ID" value="KIO72261.1"/>
    <property type="molecule type" value="Genomic_DNA"/>
</dbReference>
<name>A0ABD4A5J0_9BACI</name>
<evidence type="ECO:0000313" key="2">
    <source>
        <dbReference type="Proteomes" id="UP000032076"/>
    </source>
</evidence>
<comment type="caution">
    <text evidence="1">The sequence shown here is derived from an EMBL/GenBank/DDBJ whole genome shotgun (WGS) entry which is preliminary data.</text>
</comment>
<dbReference type="AlphaFoldDB" id="A0ABD4A5J0"/>
<evidence type="ECO:0000313" key="1">
    <source>
        <dbReference type="EMBL" id="KIO72261.1"/>
    </source>
</evidence>
<reference evidence="1 2" key="1">
    <citation type="submission" date="2015-01" db="EMBL/GenBank/DDBJ databases">
        <title>Draft Genome Sequences of Four Bacillus thermoamylovorans Strains, Isolated From Food Products.</title>
        <authorList>
            <person name="Krawcyk A.O."/>
            <person name="Berendsen E.M."/>
            <person name="Eijlander R.T."/>
            <person name="de Jong A."/>
            <person name="Wells-Bennik M."/>
            <person name="Kuipers O.P."/>
        </authorList>
    </citation>
    <scope>NUCLEOTIDE SEQUENCE [LARGE SCALE GENOMIC DNA]</scope>
    <source>
        <strain evidence="1 2">B4167</strain>
    </source>
</reference>
<gene>
    <name evidence="1" type="ORF">B4167_0589</name>
</gene>
<sequence length="91" mass="10782">MDEKHTLWCREAIRLLELHSSFYPSLNTYDKQKILPGHEGFEDFFQFHPSVPVLHGYRQIFYYKKIDEMTDTAQKGAVLSLGNHYINLTDF</sequence>
<accession>A0ABD4A5J0</accession>